<accession>A0AA49GLN0</accession>
<dbReference type="Gene3D" id="3.40.630.30">
    <property type="match status" value="1"/>
</dbReference>
<gene>
    <name evidence="2" type="ORF">K4G66_27010</name>
</gene>
<proteinExistence type="predicted"/>
<dbReference type="InterPro" id="IPR016181">
    <property type="entry name" value="Acyl_CoA_acyltransferase"/>
</dbReference>
<dbReference type="SUPFAM" id="SSF55729">
    <property type="entry name" value="Acyl-CoA N-acyltransferases (Nat)"/>
    <property type="match status" value="1"/>
</dbReference>
<organism evidence="2">
    <name type="scientific">Roseihalotalea indica</name>
    <dbReference type="NCBI Taxonomy" id="2867963"/>
    <lineage>
        <taxon>Bacteria</taxon>
        <taxon>Pseudomonadati</taxon>
        <taxon>Bacteroidota</taxon>
        <taxon>Cytophagia</taxon>
        <taxon>Cytophagales</taxon>
        <taxon>Catalimonadaceae</taxon>
        <taxon>Roseihalotalea</taxon>
    </lineage>
</organism>
<dbReference type="Pfam" id="PF13673">
    <property type="entry name" value="Acetyltransf_10"/>
    <property type="match status" value="1"/>
</dbReference>
<dbReference type="PROSITE" id="PS51186">
    <property type="entry name" value="GNAT"/>
    <property type="match status" value="1"/>
</dbReference>
<dbReference type="InterPro" id="IPR000182">
    <property type="entry name" value="GNAT_dom"/>
</dbReference>
<sequence length="144" mass="16749">MMKVRKAISDDERRQAFAVREIVFVQEQNVPTEEEYDEYDNTAIHFVAYDKHGKACGTARWRYTNRGIKLERFAVLKPFRGKGAGAALLLAILEDISREFDAAKKEVYLHAQTTAVPFYEKFGFSTEGEEFEECNIKHYLMKRI</sequence>
<dbReference type="EC" id="2.3.1.-" evidence="2"/>
<reference evidence="2" key="1">
    <citation type="journal article" date="2023" name="Comput. Struct. Biotechnol. J.">
        <title>Discovery of a novel marine Bacteroidetes with a rich repertoire of carbohydrate-active enzymes.</title>
        <authorList>
            <person name="Chen B."/>
            <person name="Liu G."/>
            <person name="Chen Q."/>
            <person name="Wang H."/>
            <person name="Liu L."/>
            <person name="Tang K."/>
        </authorList>
    </citation>
    <scope>NUCLEOTIDE SEQUENCE</scope>
    <source>
        <strain evidence="2">TK19036</strain>
    </source>
</reference>
<feature type="domain" description="N-acetyltransferase" evidence="1">
    <location>
        <begin position="2"/>
        <end position="144"/>
    </location>
</feature>
<name>A0AA49GLN0_9BACT</name>
<dbReference type="EMBL" id="CP120682">
    <property type="protein sequence ID" value="WKN36021.1"/>
    <property type="molecule type" value="Genomic_DNA"/>
</dbReference>
<dbReference type="PANTHER" id="PTHR13355:SF11">
    <property type="entry name" value="GLUCOSAMINE 6-PHOSPHATE N-ACETYLTRANSFERASE"/>
    <property type="match status" value="1"/>
</dbReference>
<dbReference type="GO" id="GO:0004343">
    <property type="term" value="F:glucosamine 6-phosphate N-acetyltransferase activity"/>
    <property type="evidence" value="ECO:0007669"/>
    <property type="project" value="TreeGrafter"/>
</dbReference>
<protein>
    <submittedName>
        <fullName evidence="2">GNAT family N-acetyltransferase</fullName>
        <ecNumber evidence="2">2.3.1.-</ecNumber>
    </submittedName>
</protein>
<keyword evidence="2" id="KW-0012">Acyltransferase</keyword>
<evidence type="ECO:0000313" key="2">
    <source>
        <dbReference type="EMBL" id="WKN36021.1"/>
    </source>
</evidence>
<dbReference type="InterPro" id="IPR039143">
    <property type="entry name" value="GNPNAT1-like"/>
</dbReference>
<evidence type="ECO:0000259" key="1">
    <source>
        <dbReference type="PROSITE" id="PS51186"/>
    </source>
</evidence>
<reference evidence="2" key="2">
    <citation type="journal article" date="2024" name="Antonie Van Leeuwenhoek">
        <title>Roseihalotalea indica gen. nov., sp. nov., a halophilic Bacteroidetes from mesopelagic Southwest Indian Ocean with higher carbohydrate metabolic potential.</title>
        <authorList>
            <person name="Chen B."/>
            <person name="Zhang M."/>
            <person name="Lin D."/>
            <person name="Ye J."/>
            <person name="Tang K."/>
        </authorList>
    </citation>
    <scope>NUCLEOTIDE SEQUENCE</scope>
    <source>
        <strain evidence="2">TK19036</strain>
    </source>
</reference>
<dbReference type="PANTHER" id="PTHR13355">
    <property type="entry name" value="GLUCOSAMINE 6-PHOSPHATE N-ACETYLTRANSFERASE"/>
    <property type="match status" value="1"/>
</dbReference>
<keyword evidence="2" id="KW-0808">Transferase</keyword>
<dbReference type="AlphaFoldDB" id="A0AA49GLN0"/>